<dbReference type="Proteomes" id="UP001296104">
    <property type="component" value="Unassembled WGS sequence"/>
</dbReference>
<dbReference type="InterPro" id="IPR023214">
    <property type="entry name" value="HAD_sf"/>
</dbReference>
<dbReference type="InterPro" id="IPR003337">
    <property type="entry name" value="Trehalose_PPase"/>
</dbReference>
<dbReference type="AlphaFoldDB" id="A0AAI9E6M7"/>
<name>A0AAI9E6M7_9PEZI</name>
<dbReference type="GO" id="GO:0031505">
    <property type="term" value="P:fungal-type cell wall organization"/>
    <property type="evidence" value="ECO:0007669"/>
    <property type="project" value="TreeGrafter"/>
</dbReference>
<protein>
    <submittedName>
        <fullName evidence="4">Glycosyltransferase family 20</fullName>
    </submittedName>
</protein>
<dbReference type="Gene3D" id="3.40.50.1000">
    <property type="entry name" value="HAD superfamily/HAD-like"/>
    <property type="match status" value="1"/>
</dbReference>
<dbReference type="FunFam" id="3.30.70.1020:FF:000003">
    <property type="entry name" value="Alpha,alpha-trehalose-phosphate synthase subunit Tps2"/>
    <property type="match status" value="1"/>
</dbReference>
<dbReference type="FunFam" id="3.40.50.2000:FF:000036">
    <property type="entry name" value="Alpha,alpha-trehalose-phosphate synthase subunit Tps2"/>
    <property type="match status" value="1"/>
</dbReference>
<feature type="region of interest" description="Disordered" evidence="3">
    <location>
        <begin position="1"/>
        <end position="38"/>
    </location>
</feature>
<dbReference type="NCBIfam" id="TIGR00685">
    <property type="entry name" value="T6PP"/>
    <property type="match status" value="1"/>
</dbReference>
<dbReference type="Gene3D" id="3.30.70.1020">
    <property type="entry name" value="Trehalose-6-phosphate phosphatase related protein, domain 2"/>
    <property type="match status" value="1"/>
</dbReference>
<evidence type="ECO:0000256" key="3">
    <source>
        <dbReference type="SAM" id="MobiDB-lite"/>
    </source>
</evidence>
<gene>
    <name evidence="4" type="ORF">LECACI_7A002464</name>
</gene>
<feature type="compositionally biased region" description="Polar residues" evidence="3">
    <location>
        <begin position="182"/>
        <end position="195"/>
    </location>
</feature>
<dbReference type="SUPFAM" id="SSF53756">
    <property type="entry name" value="UDP-Glycosyltransferase/glycogen phosphorylase"/>
    <property type="match status" value="1"/>
</dbReference>
<dbReference type="EMBL" id="CAVMBE010000011">
    <property type="protein sequence ID" value="CAK3901313.1"/>
    <property type="molecule type" value="Genomic_DNA"/>
</dbReference>
<comment type="caution">
    <text evidence="4">The sequence shown here is derived from an EMBL/GenBank/DDBJ whole genome shotgun (WGS) entry which is preliminary data.</text>
</comment>
<dbReference type="FunFam" id="3.40.50.1000:FF:000052">
    <property type="entry name" value="Alpha,alpha-trehalose-phosphate synthase [UDP-forming] 6"/>
    <property type="match status" value="1"/>
</dbReference>
<dbReference type="GO" id="GO:0003825">
    <property type="term" value="F:alpha,alpha-trehalose-phosphate synthase (UDP-forming) activity"/>
    <property type="evidence" value="ECO:0007669"/>
    <property type="project" value="TreeGrafter"/>
</dbReference>
<dbReference type="InterPro" id="IPR006379">
    <property type="entry name" value="HAD-SF_hydro_IIB"/>
</dbReference>
<dbReference type="InterPro" id="IPR036412">
    <property type="entry name" value="HAD-like_sf"/>
</dbReference>
<feature type="region of interest" description="Disordered" evidence="3">
    <location>
        <begin position="181"/>
        <end position="221"/>
    </location>
</feature>
<evidence type="ECO:0000256" key="1">
    <source>
        <dbReference type="ARBA" id="ARBA00005409"/>
    </source>
</evidence>
<evidence type="ECO:0000313" key="5">
    <source>
        <dbReference type="Proteomes" id="UP001296104"/>
    </source>
</evidence>
<dbReference type="CDD" id="cd01627">
    <property type="entry name" value="HAD_TPP"/>
    <property type="match status" value="1"/>
</dbReference>
<dbReference type="PANTHER" id="PTHR10788">
    <property type="entry name" value="TREHALOSE-6-PHOSPHATE SYNTHASE"/>
    <property type="match status" value="1"/>
</dbReference>
<accession>A0AAI9E6M7</accession>
<keyword evidence="5" id="KW-1185">Reference proteome</keyword>
<comment type="similarity">
    <text evidence="2">In the C-terminal section; belongs to the trehalose phosphatase family.</text>
</comment>
<dbReference type="GO" id="GO:0005946">
    <property type="term" value="C:alpha,alpha-trehalose-phosphate synthase complex (UDP-forming)"/>
    <property type="evidence" value="ECO:0007669"/>
    <property type="project" value="TreeGrafter"/>
</dbReference>
<dbReference type="SUPFAM" id="SSF56784">
    <property type="entry name" value="HAD-like"/>
    <property type="match status" value="1"/>
</dbReference>
<dbReference type="GO" id="GO:0034605">
    <property type="term" value="P:cellular response to heat"/>
    <property type="evidence" value="ECO:0007669"/>
    <property type="project" value="TreeGrafter"/>
</dbReference>
<dbReference type="PANTHER" id="PTHR10788:SF123">
    <property type="entry name" value="TREHALOSE-PHOSPHATASE"/>
    <property type="match status" value="1"/>
</dbReference>
<evidence type="ECO:0000313" key="4">
    <source>
        <dbReference type="EMBL" id="CAK3901313.1"/>
    </source>
</evidence>
<comment type="similarity">
    <text evidence="1">In the N-terminal section; belongs to the glycosyltransferase 20 family.</text>
</comment>
<dbReference type="GO" id="GO:0005829">
    <property type="term" value="C:cytosol"/>
    <property type="evidence" value="ECO:0007669"/>
    <property type="project" value="TreeGrafter"/>
</dbReference>
<dbReference type="FunFam" id="3.40.50.2000:FF:000131">
    <property type="entry name" value="Trehalose-6-phosphate phosphatase"/>
    <property type="match status" value="1"/>
</dbReference>
<dbReference type="InterPro" id="IPR001830">
    <property type="entry name" value="Glyco_trans_20"/>
</dbReference>
<proteinExistence type="inferred from homology"/>
<reference evidence="4" key="1">
    <citation type="submission" date="2023-11" db="EMBL/GenBank/DDBJ databases">
        <authorList>
            <person name="Alioto T."/>
            <person name="Alioto T."/>
            <person name="Gomez Garrido J."/>
        </authorList>
    </citation>
    <scope>NUCLEOTIDE SEQUENCE</scope>
</reference>
<dbReference type="GO" id="GO:0004805">
    <property type="term" value="F:trehalose-phosphatase activity"/>
    <property type="evidence" value="ECO:0007669"/>
    <property type="project" value="TreeGrafter"/>
</dbReference>
<dbReference type="Gene3D" id="3.40.50.2000">
    <property type="entry name" value="Glycogen Phosphorylase B"/>
    <property type="match status" value="2"/>
</dbReference>
<dbReference type="CDD" id="cd03788">
    <property type="entry name" value="GT20_TPS"/>
    <property type="match status" value="1"/>
</dbReference>
<dbReference type="Pfam" id="PF02358">
    <property type="entry name" value="Trehalose_PPase"/>
    <property type="match status" value="1"/>
</dbReference>
<sequence>MSETQRPSAVRADTFENPVLSEENRLQPVTPTISHDNDVAVPPTANLHGISRNTPQHILEAIGAAGDSQGSSPTATRAVHPAEELLRHMSLSDAQPRPSFEDVDPRSAHPGLTLSGNVISAAFCVPYKIGYTSDGEWELHQRRGTSALFDSFSYLSSPESPWNHTLVGWTGEIDRAARRHASGNSAGTHGMSSMDSVPVNKAAAPIPPNRGEKPVPPTDISELQIPLADRLKLEKRLEKDHGGRVAPVWLWDEIDDNEIATFRSQQRWRRYGEHELFTLFHYKQNAPTDGRAVRRSWADYYCMNKAFADAIINIYKPGDIILIHDYQLLLLPSLLRQRLPNIYVGFFLHVPFPSSEYYRCLTRRKEILEGVLGANMIGFQIYSYARHFSSCCTRILGFDSSSAGVDAYGAHVPVDVFPIGINAETTIEAAFNSSGVDEKIEALRELYAGKKVIVGRDRLDTVRGVAQKLQAFEIFLERHPEWHDKVVLIQVTSPTSIEERDDKGDKTANKISELVARINGSFGSLSSTPVQHYPQYLSEEEYFALLRIADVGLITSVRDGMNTTALEYVICQRDNHGPLIISEFSGTAGSLGDAIHINPWDLGGTADEIHTALTMSEGEKHQKHEMLYSHVTTNTVQAWTDNYVKRLLTNLASYDQSIATPVLDRAQLLSQYRAASRRLFMFDYDGTLTPIVKDPQAAIPSDRVIRTLKTLASDPHNQVWIISGRDQAFLEEWMGHITELGLSAEHGSFMRPPNSGFWENLTETLDMSWQNEVMKVFNHYSERTQGSFIERKKIALTWHYRRADPEYGAFMARECQKHLEATVAKKWDVEVMTGKANLEVRPRFVNKGEIAKRLVREYGEAAHEAPDFVLCLGDDFTDEDMFRTLRTSKLPEEHRFTVTVGAKTKQTLATWHLLEPADVISVIALLNGSADAGNAGAIAVLDGTVPDSRQ</sequence>
<dbReference type="Pfam" id="PF00982">
    <property type="entry name" value="Glyco_transf_20"/>
    <property type="match status" value="1"/>
</dbReference>
<evidence type="ECO:0000256" key="2">
    <source>
        <dbReference type="ARBA" id="ARBA00006330"/>
    </source>
</evidence>
<dbReference type="NCBIfam" id="TIGR01484">
    <property type="entry name" value="HAD-SF-IIB"/>
    <property type="match status" value="1"/>
</dbReference>
<dbReference type="GO" id="GO:0005992">
    <property type="term" value="P:trehalose biosynthetic process"/>
    <property type="evidence" value="ECO:0007669"/>
    <property type="project" value="InterPro"/>
</dbReference>
<organism evidence="4 5">
    <name type="scientific">Lecanosticta acicola</name>
    <dbReference type="NCBI Taxonomy" id="111012"/>
    <lineage>
        <taxon>Eukaryota</taxon>
        <taxon>Fungi</taxon>
        <taxon>Dikarya</taxon>
        <taxon>Ascomycota</taxon>
        <taxon>Pezizomycotina</taxon>
        <taxon>Dothideomycetes</taxon>
        <taxon>Dothideomycetidae</taxon>
        <taxon>Mycosphaerellales</taxon>
        <taxon>Mycosphaerellaceae</taxon>
        <taxon>Lecanosticta</taxon>
    </lineage>
</organism>